<keyword evidence="3" id="KW-1185">Reference proteome</keyword>
<dbReference type="KEGG" id="tact:SG35_029365"/>
<organism evidence="2 3">
    <name type="scientific">Thalassomonas actiniarum</name>
    <dbReference type="NCBI Taxonomy" id="485447"/>
    <lineage>
        <taxon>Bacteria</taxon>
        <taxon>Pseudomonadati</taxon>
        <taxon>Pseudomonadota</taxon>
        <taxon>Gammaproteobacteria</taxon>
        <taxon>Alteromonadales</taxon>
        <taxon>Colwelliaceae</taxon>
        <taxon>Thalassomonas</taxon>
    </lineage>
</organism>
<reference evidence="2 3" key="1">
    <citation type="journal article" date="2015" name="Genome Announc.">
        <title>Draft Genome Sequences of Marine Isolates of Thalassomonas viridans and Thalassomonas actiniarum.</title>
        <authorList>
            <person name="Olonade I."/>
            <person name="van Zyl L.J."/>
            <person name="Trindade M."/>
        </authorList>
    </citation>
    <scope>NUCLEOTIDE SEQUENCE [LARGE SCALE GENOMIC DNA]</scope>
    <source>
        <strain evidence="2 3">A5K-106</strain>
    </source>
</reference>
<dbReference type="PANTHER" id="PTHR34309:SF10">
    <property type="entry name" value="SLR1406 PROTEIN"/>
    <property type="match status" value="1"/>
</dbReference>
<feature type="chain" id="PRO_5042193161" evidence="1">
    <location>
        <begin position="26"/>
        <end position="168"/>
    </location>
</feature>
<dbReference type="Gene3D" id="3.30.450.150">
    <property type="entry name" value="Haem-degrading domain"/>
    <property type="match status" value="1"/>
</dbReference>
<proteinExistence type="predicted"/>
<protein>
    <submittedName>
        <fullName evidence="2">Heme-binding protein</fullName>
    </submittedName>
</protein>
<dbReference type="InterPro" id="IPR005624">
    <property type="entry name" value="PduO/GlcC-like"/>
</dbReference>
<sequence length="168" mass="17862">MKYTKPTTLSAVIAAATLMTTTVYANQSLPQKYTITTDYAESIAKAAIVECKKSKANPSISIVNNQGVLVYFYRGDNSGSNTVHTSYRKAYTSATLKMATSGLSHIVESEGYSQLGKMEDDILLLTGGLPIFDENQLVGAIGLSGSPSPALEEGCGKKALEAHQSTDK</sequence>
<name>A0AAF0C6E0_9GAMM</name>
<evidence type="ECO:0000256" key="1">
    <source>
        <dbReference type="SAM" id="SignalP"/>
    </source>
</evidence>
<dbReference type="AlphaFoldDB" id="A0AAF0C6E0"/>
<accession>A0AAF0C6E0</accession>
<feature type="signal peptide" evidence="1">
    <location>
        <begin position="1"/>
        <end position="25"/>
    </location>
</feature>
<reference evidence="2 3" key="2">
    <citation type="journal article" date="2022" name="Mar. Drugs">
        <title>Bioassay-Guided Fractionation Leads to the Detection of Cholic Acid Generated by the Rare Thalassomonas sp.</title>
        <authorList>
            <person name="Pheiffer F."/>
            <person name="Schneider Y.K."/>
            <person name="Hansen E.H."/>
            <person name="Andersen J.H."/>
            <person name="Isaksson J."/>
            <person name="Busche T."/>
            <person name="R C."/>
            <person name="Kalinowski J."/>
            <person name="Zyl L.V."/>
            <person name="Trindade M."/>
        </authorList>
    </citation>
    <scope>NUCLEOTIDE SEQUENCE [LARGE SCALE GENOMIC DNA]</scope>
    <source>
        <strain evidence="2 3">A5K-106</strain>
    </source>
</reference>
<keyword evidence="1" id="KW-0732">Signal</keyword>
<dbReference type="EMBL" id="CP059736">
    <property type="protein sequence ID" value="WDE02518.1"/>
    <property type="molecule type" value="Genomic_DNA"/>
</dbReference>
<evidence type="ECO:0000313" key="3">
    <source>
        <dbReference type="Proteomes" id="UP000032568"/>
    </source>
</evidence>
<dbReference type="PANTHER" id="PTHR34309">
    <property type="entry name" value="SLR1406 PROTEIN"/>
    <property type="match status" value="1"/>
</dbReference>
<dbReference type="Proteomes" id="UP000032568">
    <property type="component" value="Chromosome pTact"/>
</dbReference>
<dbReference type="SUPFAM" id="SSF143744">
    <property type="entry name" value="GlcG-like"/>
    <property type="match status" value="1"/>
</dbReference>
<dbReference type="InterPro" id="IPR038084">
    <property type="entry name" value="PduO/GlcC-like_sf"/>
</dbReference>
<gene>
    <name evidence="2" type="ORF">SG35_029365</name>
</gene>
<dbReference type="Pfam" id="PF03928">
    <property type="entry name" value="HbpS-like"/>
    <property type="match status" value="1"/>
</dbReference>
<evidence type="ECO:0000313" key="2">
    <source>
        <dbReference type="EMBL" id="WDE02518.1"/>
    </source>
</evidence>
<dbReference type="RefSeq" id="WP_044833084.1">
    <property type="nucleotide sequence ID" value="NZ_CP059736.1"/>
</dbReference>
<dbReference type="InterPro" id="IPR052517">
    <property type="entry name" value="GlcG_carb_metab_protein"/>
</dbReference>